<evidence type="ECO:0000256" key="8">
    <source>
        <dbReference type="ARBA" id="ARBA00023012"/>
    </source>
</evidence>
<organism evidence="12 13">
    <name type="scientific">Alkalihalobacterium chitinilyticum</name>
    <dbReference type="NCBI Taxonomy" id="2980103"/>
    <lineage>
        <taxon>Bacteria</taxon>
        <taxon>Bacillati</taxon>
        <taxon>Bacillota</taxon>
        <taxon>Bacilli</taxon>
        <taxon>Bacillales</taxon>
        <taxon>Bacillaceae</taxon>
        <taxon>Alkalihalobacterium</taxon>
    </lineage>
</organism>
<dbReference type="InterPro" id="IPR000700">
    <property type="entry name" value="PAS-assoc_C"/>
</dbReference>
<dbReference type="Pfam" id="PF02518">
    <property type="entry name" value="HATPase_c"/>
    <property type="match status" value="1"/>
</dbReference>
<evidence type="ECO:0000313" key="13">
    <source>
        <dbReference type="Proteomes" id="UP001148125"/>
    </source>
</evidence>
<comment type="catalytic activity">
    <reaction evidence="1">
        <text>ATP + protein L-histidine = ADP + protein N-phospho-L-histidine.</text>
        <dbReference type="EC" id="2.7.13.3"/>
    </reaction>
</comment>
<dbReference type="InterPro" id="IPR000014">
    <property type="entry name" value="PAS"/>
</dbReference>
<evidence type="ECO:0000256" key="1">
    <source>
        <dbReference type="ARBA" id="ARBA00000085"/>
    </source>
</evidence>
<keyword evidence="3" id="KW-0597">Phosphoprotein</keyword>
<keyword evidence="8" id="KW-0902">Two-component regulatory system</keyword>
<dbReference type="Pfam" id="PF00512">
    <property type="entry name" value="HisKA"/>
    <property type="match status" value="1"/>
</dbReference>
<dbReference type="Proteomes" id="UP001148125">
    <property type="component" value="Unassembled WGS sequence"/>
</dbReference>
<evidence type="ECO:0000259" key="10">
    <source>
        <dbReference type="PROSITE" id="PS50112"/>
    </source>
</evidence>
<feature type="domain" description="PAC" evidence="11">
    <location>
        <begin position="140"/>
        <end position="191"/>
    </location>
</feature>
<dbReference type="SUPFAM" id="SSF55874">
    <property type="entry name" value="ATPase domain of HSP90 chaperone/DNA topoisomerase II/histidine kinase"/>
    <property type="match status" value="1"/>
</dbReference>
<dbReference type="SMART" id="SM00086">
    <property type="entry name" value="PAC"/>
    <property type="match status" value="1"/>
</dbReference>
<keyword evidence="13" id="KW-1185">Reference proteome</keyword>
<keyword evidence="4" id="KW-0808">Transferase</keyword>
<dbReference type="NCBIfam" id="TIGR00229">
    <property type="entry name" value="sensory_box"/>
    <property type="match status" value="1"/>
</dbReference>
<dbReference type="SUPFAM" id="SSF55785">
    <property type="entry name" value="PYP-like sensor domain (PAS domain)"/>
    <property type="match status" value="1"/>
</dbReference>
<protein>
    <recommendedName>
        <fullName evidence="2">histidine kinase</fullName>
        <ecNumber evidence="2">2.7.13.3</ecNumber>
    </recommendedName>
</protein>
<dbReference type="InterPro" id="IPR036890">
    <property type="entry name" value="HATPase_C_sf"/>
</dbReference>
<evidence type="ECO:0000259" key="9">
    <source>
        <dbReference type="PROSITE" id="PS50109"/>
    </source>
</evidence>
<keyword evidence="7" id="KW-0067">ATP-binding</keyword>
<dbReference type="SUPFAM" id="SSF47384">
    <property type="entry name" value="Homodimeric domain of signal transducing histidine kinase"/>
    <property type="match status" value="1"/>
</dbReference>
<sequence>MWEEFDDAIDLPIYAHYLSAMESQKSVNFDFYYPSMKQWFDVRAYPSPEGLSVYFLDITESKRKNIQREQHYQLLFKNNLDAVFSLDLAGRYVSVNKALAKLTGYGEEELVHQSFYPLVADEDLQKVIYYFGEASKGVPQTYDCRMNHKSGRVIHCRVTNTPITIENEITGIYGICKDITLQKAAEESIENAKKLSLVGQLSASIAHEIRNPLTTIKGFLQLIHAEKEINPVHIEILLSEMDRIELITSELLLLAKPQAVEIGEENLTETINNVVTLLQSQALMKNIDIIFEHDPVDSIRCVNNQMKQVFINLIKNAIEAMSEGGVIKVFLLDFNPDTVIVEVVDQGSGISKELAPNIGLPFYSTKEKGTGLGMVTTYKIINDHGGKIEFESTLGEGTTFRIYLPKKLKKEYVKSNRM</sequence>
<evidence type="ECO:0000256" key="6">
    <source>
        <dbReference type="ARBA" id="ARBA00022777"/>
    </source>
</evidence>
<dbReference type="Gene3D" id="3.30.565.10">
    <property type="entry name" value="Histidine kinase-like ATPase, C-terminal domain"/>
    <property type="match status" value="1"/>
</dbReference>
<feature type="domain" description="Histidine kinase" evidence="9">
    <location>
        <begin position="204"/>
        <end position="408"/>
    </location>
</feature>
<dbReference type="EMBL" id="JAOTPO010000020">
    <property type="protein sequence ID" value="MDE5415796.1"/>
    <property type="molecule type" value="Genomic_DNA"/>
</dbReference>
<proteinExistence type="predicted"/>
<dbReference type="PANTHER" id="PTHR43065:SF34">
    <property type="entry name" value="SPORULATION KINASE A"/>
    <property type="match status" value="1"/>
</dbReference>
<dbReference type="InterPro" id="IPR005467">
    <property type="entry name" value="His_kinase_dom"/>
</dbReference>
<keyword evidence="5" id="KW-0547">Nucleotide-binding</keyword>
<dbReference type="InterPro" id="IPR004358">
    <property type="entry name" value="Sig_transdc_His_kin-like_C"/>
</dbReference>
<feature type="domain" description="PAS" evidence="10">
    <location>
        <begin position="68"/>
        <end position="127"/>
    </location>
</feature>
<dbReference type="InterPro" id="IPR003661">
    <property type="entry name" value="HisK_dim/P_dom"/>
</dbReference>
<dbReference type="CDD" id="cd00130">
    <property type="entry name" value="PAS"/>
    <property type="match status" value="1"/>
</dbReference>
<dbReference type="Gene3D" id="1.10.287.130">
    <property type="match status" value="1"/>
</dbReference>
<evidence type="ECO:0000259" key="11">
    <source>
        <dbReference type="PROSITE" id="PS50113"/>
    </source>
</evidence>
<dbReference type="InterPro" id="IPR003594">
    <property type="entry name" value="HATPase_dom"/>
</dbReference>
<accession>A0ABT5VK19</accession>
<dbReference type="RefSeq" id="WP_275120385.1">
    <property type="nucleotide sequence ID" value="NZ_JAOTPO010000020.1"/>
</dbReference>
<dbReference type="SMART" id="SM00388">
    <property type="entry name" value="HisKA"/>
    <property type="match status" value="1"/>
</dbReference>
<dbReference type="PANTHER" id="PTHR43065">
    <property type="entry name" value="SENSOR HISTIDINE KINASE"/>
    <property type="match status" value="1"/>
</dbReference>
<dbReference type="InterPro" id="IPR001610">
    <property type="entry name" value="PAC"/>
</dbReference>
<dbReference type="PROSITE" id="PS50113">
    <property type="entry name" value="PAC"/>
    <property type="match status" value="1"/>
</dbReference>
<comment type="caution">
    <text evidence="12">The sequence shown here is derived from an EMBL/GenBank/DDBJ whole genome shotgun (WGS) entry which is preliminary data.</text>
</comment>
<evidence type="ECO:0000256" key="3">
    <source>
        <dbReference type="ARBA" id="ARBA00022553"/>
    </source>
</evidence>
<dbReference type="InterPro" id="IPR036097">
    <property type="entry name" value="HisK_dim/P_sf"/>
</dbReference>
<evidence type="ECO:0000256" key="7">
    <source>
        <dbReference type="ARBA" id="ARBA00022840"/>
    </source>
</evidence>
<name>A0ABT5VK19_9BACI</name>
<dbReference type="PRINTS" id="PR00344">
    <property type="entry name" value="BCTRLSENSOR"/>
</dbReference>
<evidence type="ECO:0000256" key="2">
    <source>
        <dbReference type="ARBA" id="ARBA00012438"/>
    </source>
</evidence>
<dbReference type="CDD" id="cd00082">
    <property type="entry name" value="HisKA"/>
    <property type="match status" value="1"/>
</dbReference>
<dbReference type="SMART" id="SM00387">
    <property type="entry name" value="HATPase_c"/>
    <property type="match status" value="1"/>
</dbReference>
<evidence type="ECO:0000256" key="5">
    <source>
        <dbReference type="ARBA" id="ARBA00022741"/>
    </source>
</evidence>
<keyword evidence="6" id="KW-0418">Kinase</keyword>
<dbReference type="PROSITE" id="PS50112">
    <property type="entry name" value="PAS"/>
    <property type="match status" value="1"/>
</dbReference>
<dbReference type="Pfam" id="PF00989">
    <property type="entry name" value="PAS"/>
    <property type="match status" value="1"/>
</dbReference>
<evidence type="ECO:0000256" key="4">
    <source>
        <dbReference type="ARBA" id="ARBA00022679"/>
    </source>
</evidence>
<dbReference type="EC" id="2.7.13.3" evidence="2"/>
<dbReference type="InterPro" id="IPR013767">
    <property type="entry name" value="PAS_fold"/>
</dbReference>
<dbReference type="InterPro" id="IPR035965">
    <property type="entry name" value="PAS-like_dom_sf"/>
</dbReference>
<evidence type="ECO:0000313" key="12">
    <source>
        <dbReference type="EMBL" id="MDE5415796.1"/>
    </source>
</evidence>
<dbReference type="Gene3D" id="3.30.450.20">
    <property type="entry name" value="PAS domain"/>
    <property type="match status" value="2"/>
</dbReference>
<dbReference type="PROSITE" id="PS50109">
    <property type="entry name" value="HIS_KIN"/>
    <property type="match status" value="1"/>
</dbReference>
<reference evidence="12" key="1">
    <citation type="submission" date="2024-05" db="EMBL/GenBank/DDBJ databases">
        <title>Alkalihalobacillus sp. strain MEB203 novel alkaliphilic bacterium from Lonar Lake, India.</title>
        <authorList>
            <person name="Joshi A."/>
            <person name="Thite S."/>
            <person name="Mengade P."/>
        </authorList>
    </citation>
    <scope>NUCLEOTIDE SEQUENCE</scope>
    <source>
        <strain evidence="12">MEB 203</strain>
    </source>
</reference>
<dbReference type="SMART" id="SM00091">
    <property type="entry name" value="PAS"/>
    <property type="match status" value="1"/>
</dbReference>
<gene>
    <name evidence="12" type="ORF">N7Z68_20820</name>
</gene>